<dbReference type="Gene3D" id="3.40.50.300">
    <property type="entry name" value="P-loop containing nucleotide triphosphate hydrolases"/>
    <property type="match status" value="1"/>
</dbReference>
<accession>A0ABD3VLN2</accession>
<gene>
    <name evidence="2" type="ORF">ACJMK2_008451</name>
</gene>
<keyword evidence="3" id="KW-1185">Reference proteome</keyword>
<dbReference type="InterPro" id="IPR050566">
    <property type="entry name" value="Deoxyribonucleoside_kinase"/>
</dbReference>
<evidence type="ECO:0000313" key="3">
    <source>
        <dbReference type="Proteomes" id="UP001634394"/>
    </source>
</evidence>
<evidence type="ECO:0000259" key="1">
    <source>
        <dbReference type="Pfam" id="PF01712"/>
    </source>
</evidence>
<dbReference type="InterPro" id="IPR027417">
    <property type="entry name" value="P-loop_NTPase"/>
</dbReference>
<reference evidence="2 3" key="1">
    <citation type="submission" date="2024-11" db="EMBL/GenBank/DDBJ databases">
        <title>Chromosome-level genome assembly of the freshwater bivalve Anodonta woodiana.</title>
        <authorList>
            <person name="Chen X."/>
        </authorList>
    </citation>
    <scope>NUCLEOTIDE SEQUENCE [LARGE SCALE GENOMIC DNA]</scope>
    <source>
        <strain evidence="2">MN2024</strain>
        <tissue evidence="2">Gills</tissue>
    </source>
</reference>
<protein>
    <recommendedName>
        <fullName evidence="1">Deoxynucleoside kinase domain-containing protein</fullName>
    </recommendedName>
</protein>
<feature type="non-terminal residue" evidence="2">
    <location>
        <position position="143"/>
    </location>
</feature>
<dbReference type="Proteomes" id="UP001634394">
    <property type="component" value="Unassembled WGS sequence"/>
</dbReference>
<feature type="domain" description="Deoxynucleoside kinase" evidence="1">
    <location>
        <begin position="36"/>
        <end position="141"/>
    </location>
</feature>
<name>A0ABD3VLN2_SINWO</name>
<dbReference type="AlphaFoldDB" id="A0ABD3VLN2"/>
<evidence type="ECO:0000313" key="2">
    <source>
        <dbReference type="EMBL" id="KAL3862490.1"/>
    </source>
</evidence>
<dbReference type="PANTHER" id="PTHR10513:SF24">
    <property type="entry name" value="THYMIDINE KINASE 2, MITOCHONDRIAL"/>
    <property type="match status" value="1"/>
</dbReference>
<sequence length="143" mass="16808">MGNSFHIPLLLYEKEHSDASQLKICSLAHVHDMLVAVEGNIGCGKSTFLDYFKDIPNVEEMMYNDPKRWSMAFQSYVQLTMIGIHSKESVHGIKLMERSLYSARYCFVENCYRSKLMQELEYVILSEFYNWIKENHDMHVDLI</sequence>
<dbReference type="SUPFAM" id="SSF52540">
    <property type="entry name" value="P-loop containing nucleoside triphosphate hydrolases"/>
    <property type="match status" value="1"/>
</dbReference>
<proteinExistence type="predicted"/>
<dbReference type="InterPro" id="IPR031314">
    <property type="entry name" value="DNK_dom"/>
</dbReference>
<dbReference type="Pfam" id="PF01712">
    <property type="entry name" value="dNK"/>
    <property type="match status" value="1"/>
</dbReference>
<dbReference type="PANTHER" id="PTHR10513">
    <property type="entry name" value="DEOXYNUCLEOSIDE KINASE"/>
    <property type="match status" value="1"/>
</dbReference>
<organism evidence="2 3">
    <name type="scientific">Sinanodonta woodiana</name>
    <name type="common">Chinese pond mussel</name>
    <name type="synonym">Anodonta woodiana</name>
    <dbReference type="NCBI Taxonomy" id="1069815"/>
    <lineage>
        <taxon>Eukaryota</taxon>
        <taxon>Metazoa</taxon>
        <taxon>Spiralia</taxon>
        <taxon>Lophotrochozoa</taxon>
        <taxon>Mollusca</taxon>
        <taxon>Bivalvia</taxon>
        <taxon>Autobranchia</taxon>
        <taxon>Heteroconchia</taxon>
        <taxon>Palaeoheterodonta</taxon>
        <taxon>Unionida</taxon>
        <taxon>Unionoidea</taxon>
        <taxon>Unionidae</taxon>
        <taxon>Unioninae</taxon>
        <taxon>Sinanodonta</taxon>
    </lineage>
</organism>
<comment type="caution">
    <text evidence="2">The sequence shown here is derived from an EMBL/GenBank/DDBJ whole genome shotgun (WGS) entry which is preliminary data.</text>
</comment>
<dbReference type="EMBL" id="JBJQND010000011">
    <property type="protein sequence ID" value="KAL3862490.1"/>
    <property type="molecule type" value="Genomic_DNA"/>
</dbReference>